<evidence type="ECO:0000256" key="13">
    <source>
        <dbReference type="ARBA" id="ARBA00048988"/>
    </source>
</evidence>
<accession>A0A9D1Q287</accession>
<dbReference type="Gene3D" id="3.90.320.10">
    <property type="match status" value="1"/>
</dbReference>
<evidence type="ECO:0000256" key="3">
    <source>
        <dbReference type="ARBA" id="ARBA00022763"/>
    </source>
</evidence>
<dbReference type="Pfam" id="PF00580">
    <property type="entry name" value="UvrD-helicase"/>
    <property type="match status" value="1"/>
</dbReference>
<evidence type="ECO:0000259" key="15">
    <source>
        <dbReference type="PROSITE" id="PS51198"/>
    </source>
</evidence>
<evidence type="ECO:0000256" key="2">
    <source>
        <dbReference type="ARBA" id="ARBA00022741"/>
    </source>
</evidence>
<dbReference type="PANTHER" id="PTHR11070">
    <property type="entry name" value="UVRD / RECB / PCRA DNA HELICASE FAMILY MEMBER"/>
    <property type="match status" value="1"/>
</dbReference>
<reference evidence="17" key="1">
    <citation type="journal article" date="2021" name="PeerJ">
        <title>Extensive microbial diversity within the chicken gut microbiome revealed by metagenomics and culture.</title>
        <authorList>
            <person name="Gilroy R."/>
            <person name="Ravi A."/>
            <person name="Getino M."/>
            <person name="Pursley I."/>
            <person name="Horton D.L."/>
            <person name="Alikhan N.F."/>
            <person name="Baker D."/>
            <person name="Gharbi K."/>
            <person name="Hall N."/>
            <person name="Watson M."/>
            <person name="Adriaenssens E.M."/>
            <person name="Foster-Nyarko E."/>
            <person name="Jarju S."/>
            <person name="Secka A."/>
            <person name="Antonio M."/>
            <person name="Oren A."/>
            <person name="Chaudhuri R.R."/>
            <person name="La Ragione R."/>
            <person name="Hildebrand F."/>
            <person name="Pallen M.J."/>
        </authorList>
    </citation>
    <scope>NUCLEOTIDE SEQUENCE</scope>
    <source>
        <strain evidence="17">12435</strain>
    </source>
</reference>
<evidence type="ECO:0000256" key="10">
    <source>
        <dbReference type="ARBA" id="ARBA00023235"/>
    </source>
</evidence>
<dbReference type="PROSITE" id="PS51198">
    <property type="entry name" value="UVRD_HELICASE_ATP_BIND"/>
    <property type="match status" value="1"/>
</dbReference>
<dbReference type="Gene3D" id="3.40.50.300">
    <property type="entry name" value="P-loop containing nucleotide triphosphate hydrolases"/>
    <property type="match status" value="4"/>
</dbReference>
<evidence type="ECO:0000259" key="16">
    <source>
        <dbReference type="PROSITE" id="PS51217"/>
    </source>
</evidence>
<dbReference type="GO" id="GO:0004527">
    <property type="term" value="F:exonuclease activity"/>
    <property type="evidence" value="ECO:0007669"/>
    <property type="project" value="UniProtKB-KW"/>
</dbReference>
<keyword evidence="3" id="KW-0227">DNA damage</keyword>
<dbReference type="Gene3D" id="1.10.486.10">
    <property type="entry name" value="PCRA, domain 4"/>
    <property type="match status" value="1"/>
</dbReference>
<keyword evidence="1" id="KW-0540">Nuclease</keyword>
<keyword evidence="2 14" id="KW-0547">Nucleotide-binding</keyword>
<evidence type="ECO:0000313" key="17">
    <source>
        <dbReference type="EMBL" id="HIW02863.1"/>
    </source>
</evidence>
<keyword evidence="4 14" id="KW-0378">Hydrolase</keyword>
<keyword evidence="7 14" id="KW-0067">ATP-binding</keyword>
<dbReference type="InterPro" id="IPR027417">
    <property type="entry name" value="P-loop_NTPase"/>
</dbReference>
<keyword evidence="9" id="KW-0234">DNA repair</keyword>
<proteinExistence type="predicted"/>
<dbReference type="PROSITE" id="PS51217">
    <property type="entry name" value="UVRD_HELICASE_CTER"/>
    <property type="match status" value="1"/>
</dbReference>
<evidence type="ECO:0000256" key="14">
    <source>
        <dbReference type="PROSITE-ProRule" id="PRU00560"/>
    </source>
</evidence>
<dbReference type="Proteomes" id="UP000823990">
    <property type="component" value="Unassembled WGS sequence"/>
</dbReference>
<evidence type="ECO:0000256" key="8">
    <source>
        <dbReference type="ARBA" id="ARBA00023125"/>
    </source>
</evidence>
<evidence type="ECO:0000256" key="6">
    <source>
        <dbReference type="ARBA" id="ARBA00022839"/>
    </source>
</evidence>
<keyword evidence="10" id="KW-0413">Isomerase</keyword>
<name>A0A9D1Q287_9FIRM</name>
<dbReference type="InterPro" id="IPR000212">
    <property type="entry name" value="DNA_helicase_UvrD/REP"/>
</dbReference>
<feature type="domain" description="UvrD-like helicase ATP-binding" evidence="15">
    <location>
        <begin position="1"/>
        <end position="416"/>
    </location>
</feature>
<evidence type="ECO:0000256" key="1">
    <source>
        <dbReference type="ARBA" id="ARBA00022722"/>
    </source>
</evidence>
<dbReference type="AlphaFoldDB" id="A0A9D1Q287"/>
<dbReference type="GO" id="GO:0005524">
    <property type="term" value="F:ATP binding"/>
    <property type="evidence" value="ECO:0007669"/>
    <property type="project" value="UniProtKB-UniRule"/>
</dbReference>
<keyword evidence="8" id="KW-0238">DNA-binding</keyword>
<dbReference type="GO" id="GO:0043138">
    <property type="term" value="F:3'-5' DNA helicase activity"/>
    <property type="evidence" value="ECO:0007669"/>
    <property type="project" value="UniProtKB-EC"/>
</dbReference>
<organism evidence="17 18">
    <name type="scientific">Candidatus Protoclostridium stercorigallinarum</name>
    <dbReference type="NCBI Taxonomy" id="2838741"/>
    <lineage>
        <taxon>Bacteria</taxon>
        <taxon>Bacillati</taxon>
        <taxon>Bacillota</taxon>
        <taxon>Clostridia</taxon>
        <taxon>Candidatus Protoclostridium</taxon>
    </lineage>
</organism>
<dbReference type="InterPro" id="IPR038726">
    <property type="entry name" value="PDDEXK_AddAB-type"/>
</dbReference>
<dbReference type="GO" id="GO:0000725">
    <property type="term" value="P:recombinational repair"/>
    <property type="evidence" value="ECO:0007669"/>
    <property type="project" value="TreeGrafter"/>
</dbReference>
<comment type="catalytic activity">
    <reaction evidence="13">
        <text>ATP + H2O = ADP + phosphate + H(+)</text>
        <dbReference type="Rhea" id="RHEA:13065"/>
        <dbReference type="ChEBI" id="CHEBI:15377"/>
        <dbReference type="ChEBI" id="CHEBI:15378"/>
        <dbReference type="ChEBI" id="CHEBI:30616"/>
        <dbReference type="ChEBI" id="CHEBI:43474"/>
        <dbReference type="ChEBI" id="CHEBI:456216"/>
        <dbReference type="EC" id="5.6.2.4"/>
    </reaction>
</comment>
<dbReference type="InterPro" id="IPR011604">
    <property type="entry name" value="PDDEXK-like_dom_sf"/>
</dbReference>
<evidence type="ECO:0000256" key="7">
    <source>
        <dbReference type="ARBA" id="ARBA00022840"/>
    </source>
</evidence>
<dbReference type="Pfam" id="PF13361">
    <property type="entry name" value="UvrD_C"/>
    <property type="match status" value="1"/>
</dbReference>
<dbReference type="Pfam" id="PF12705">
    <property type="entry name" value="PDDEXK_1"/>
    <property type="match status" value="1"/>
</dbReference>
<comment type="caution">
    <text evidence="17">The sequence shown here is derived from an EMBL/GenBank/DDBJ whole genome shotgun (WGS) entry which is preliminary data.</text>
</comment>
<sequence length="1052" mass="113815">MEWTEAQKKVIMHEGGDLLVSASAGSGKTTVMLGRVLRLIDEGYDIGRMLISTFTVSAADDMRVKLARALREKYAETKEEKYRVALGKLPGADICTLHKWCQKLIRKYFYVTGDDPAFDIADGAESGLWLTESIDRAFAEQDEQNTEEYAEICECYVRHRSEKPLKNIVRDMLSFSSAMRDGRGWLVHAADAYSSPAACREYLDGLTAKKVAAAERAITDYEMAAADAGIADEAAFYVDEMRAILAGDDRGWSRATRKVTAVKELRDIAKARINAALGFIGLLGDASDEEAGRAARTLSAIALRALDIYEKRKEEKGKFDFTDLERRALRILESGEGDKVRASLDRVFIDEYQDINPLQESIIRLLGKGDLFFVGDVKQSIYAFRNCDPALFTEKKKRLASGEGATVELSRNYRSAGGILSFCNLLFSRVMTEDFGMIDYLADGSFAVDGDANDGSVEIFAFDDSVEKRPHADLSEVYSVKSDVPSCEGESEETAAIVRRIVGLVRDEDRSYGDIAVLVRRRGVGEDRIAADLRALGVPVSLGTAAGRTEGRADKLLVSVLRLADNFYDDISLTAVMLSPMGGFTEDELAAIRAAHPAEKHFYDCVLLAGESDEKVKALLRKTERYARLAGVLRVGELAGRITSENGLFAAALAEKGGAAASESLGALMRTASEFGGSLSEFLARLPETESDVASVPQPGSVRIMTVHASKGLEFPVVILCGLGRQYNLGMKRSVAVCDGEFGLGIDSRSAASGVSLPSHPLLAARAKAEKKAREEELRVLYVALTRAKSKLVIPLPASCVEGAVPPEEANCFADLIAPAARVHGISPAPEGRTELAEKISAPPADGELLARLEAEVTDAPGLPPSDIKKSVTGLLAEISPNDDAALGVKTLTGAEYEGEGAGEAMRRGTAYHAALEQADFSLPAEEQAARLAGCVPDFGLVDLGKLDAAISAVREETAGCVTYREQPFIFASDERLAGEESGLLVQGVIDLLAVRGGECEIIDYKTGGINAARREKYLRQLGIYSMAAEKLLGLKVVRARAYLIDEKRFMD</sequence>
<evidence type="ECO:0000313" key="18">
    <source>
        <dbReference type="Proteomes" id="UP000823990"/>
    </source>
</evidence>
<evidence type="ECO:0000256" key="12">
    <source>
        <dbReference type="ARBA" id="ARBA00034808"/>
    </source>
</evidence>
<protein>
    <recommendedName>
        <fullName evidence="12">DNA 3'-5' helicase</fullName>
        <ecNumber evidence="12">5.6.2.4</ecNumber>
    </recommendedName>
</protein>
<evidence type="ECO:0000256" key="9">
    <source>
        <dbReference type="ARBA" id="ARBA00023204"/>
    </source>
</evidence>
<dbReference type="EMBL" id="DXHS01000094">
    <property type="protein sequence ID" value="HIW02863.1"/>
    <property type="molecule type" value="Genomic_DNA"/>
</dbReference>
<dbReference type="InterPro" id="IPR014016">
    <property type="entry name" value="UvrD-like_ATP-bd"/>
</dbReference>
<dbReference type="PANTHER" id="PTHR11070:SF67">
    <property type="entry name" value="DNA 3'-5' HELICASE"/>
    <property type="match status" value="1"/>
</dbReference>
<evidence type="ECO:0000256" key="11">
    <source>
        <dbReference type="ARBA" id="ARBA00034617"/>
    </source>
</evidence>
<reference evidence="17" key="2">
    <citation type="submission" date="2021-04" db="EMBL/GenBank/DDBJ databases">
        <authorList>
            <person name="Gilroy R."/>
        </authorList>
    </citation>
    <scope>NUCLEOTIDE SEQUENCE</scope>
    <source>
        <strain evidence="17">12435</strain>
    </source>
</reference>
<dbReference type="GO" id="GO:0005829">
    <property type="term" value="C:cytosol"/>
    <property type="evidence" value="ECO:0007669"/>
    <property type="project" value="TreeGrafter"/>
</dbReference>
<gene>
    <name evidence="17" type="ORF">H9892_05945</name>
</gene>
<dbReference type="InterPro" id="IPR011335">
    <property type="entry name" value="Restrct_endonuc-II-like"/>
</dbReference>
<dbReference type="SUPFAM" id="SSF52540">
    <property type="entry name" value="P-loop containing nucleoside triphosphate hydrolases"/>
    <property type="match status" value="1"/>
</dbReference>
<feature type="domain" description="UvrD-like helicase C-terminal" evidence="16">
    <location>
        <begin position="446"/>
        <end position="712"/>
    </location>
</feature>
<feature type="binding site" evidence="14">
    <location>
        <begin position="22"/>
        <end position="29"/>
    </location>
    <ligand>
        <name>ATP</name>
        <dbReference type="ChEBI" id="CHEBI:30616"/>
    </ligand>
</feature>
<evidence type="ECO:0000256" key="4">
    <source>
        <dbReference type="ARBA" id="ARBA00022801"/>
    </source>
</evidence>
<dbReference type="SUPFAM" id="SSF52980">
    <property type="entry name" value="Restriction endonuclease-like"/>
    <property type="match status" value="1"/>
</dbReference>
<keyword evidence="6" id="KW-0269">Exonuclease</keyword>
<keyword evidence="5 14" id="KW-0347">Helicase</keyword>
<dbReference type="GO" id="GO:0003677">
    <property type="term" value="F:DNA binding"/>
    <property type="evidence" value="ECO:0007669"/>
    <property type="project" value="UniProtKB-KW"/>
</dbReference>
<evidence type="ECO:0000256" key="5">
    <source>
        <dbReference type="ARBA" id="ARBA00022806"/>
    </source>
</evidence>
<dbReference type="EC" id="5.6.2.4" evidence="12"/>
<comment type="catalytic activity">
    <reaction evidence="11">
        <text>Couples ATP hydrolysis with the unwinding of duplex DNA by translocating in the 3'-5' direction.</text>
        <dbReference type="EC" id="5.6.2.4"/>
    </reaction>
</comment>
<dbReference type="InterPro" id="IPR014017">
    <property type="entry name" value="DNA_helicase_UvrD-like_C"/>
</dbReference>